<organism evidence="2">
    <name type="scientific">marine sediment metagenome</name>
    <dbReference type="NCBI Taxonomy" id="412755"/>
    <lineage>
        <taxon>unclassified sequences</taxon>
        <taxon>metagenomes</taxon>
        <taxon>ecological metagenomes</taxon>
    </lineage>
</organism>
<reference evidence="2" key="1">
    <citation type="journal article" date="2014" name="Front. Microbiol.">
        <title>High frequency of phylogenetically diverse reductive dehalogenase-homologous genes in deep subseafloor sedimentary metagenomes.</title>
        <authorList>
            <person name="Kawai M."/>
            <person name="Futagami T."/>
            <person name="Toyoda A."/>
            <person name="Takaki Y."/>
            <person name="Nishi S."/>
            <person name="Hori S."/>
            <person name="Arai W."/>
            <person name="Tsubouchi T."/>
            <person name="Morono Y."/>
            <person name="Uchiyama I."/>
            <person name="Ito T."/>
            <person name="Fujiyama A."/>
            <person name="Inagaki F."/>
            <person name="Takami H."/>
        </authorList>
    </citation>
    <scope>NUCLEOTIDE SEQUENCE</scope>
    <source>
        <strain evidence="2">Expedition CK06-06</strain>
    </source>
</reference>
<feature type="non-terminal residue" evidence="2">
    <location>
        <position position="1"/>
    </location>
</feature>
<protein>
    <recommendedName>
        <fullName evidence="3">Alcohol dehydrogenase-like C-terminal domain-containing protein</fullName>
    </recommendedName>
</protein>
<sequence length="211" mass="23016">HIEKGLADGAKHIIVSDLRADRLAKVERTFAERARRAGVSLTLFNPSQRSAQEVIQPRSADDIIVLAPVREVAQEALTYLADGGFLNVFAGFPGREDSDITVSLYDMHYRNWTLLATSGSPIEALVEALQACRSGRIDPNNVVAAVGGLRSAREGIDHLAKATFPGRIVIYPHLDIPLTPVEELTEGAPWSTEAERALFRRVLAAGRLSRP</sequence>
<evidence type="ECO:0000313" key="2">
    <source>
        <dbReference type="EMBL" id="GAH38712.1"/>
    </source>
</evidence>
<evidence type="ECO:0008006" key="3">
    <source>
        <dbReference type="Google" id="ProtNLM"/>
    </source>
</evidence>
<evidence type="ECO:0000256" key="1">
    <source>
        <dbReference type="ARBA" id="ARBA00023002"/>
    </source>
</evidence>
<accession>X1F1B8</accession>
<keyword evidence="1" id="KW-0560">Oxidoreductase</keyword>
<dbReference type="EMBL" id="BARU01005600">
    <property type="protein sequence ID" value="GAH38712.1"/>
    <property type="molecule type" value="Genomic_DNA"/>
</dbReference>
<dbReference type="GO" id="GO:0016491">
    <property type="term" value="F:oxidoreductase activity"/>
    <property type="evidence" value="ECO:0007669"/>
    <property type="project" value="UniProtKB-KW"/>
</dbReference>
<dbReference type="PANTHER" id="PTHR43401">
    <property type="entry name" value="L-THREONINE 3-DEHYDROGENASE"/>
    <property type="match status" value="1"/>
</dbReference>
<dbReference type="Gene3D" id="3.40.50.720">
    <property type="entry name" value="NAD(P)-binding Rossmann-like Domain"/>
    <property type="match status" value="1"/>
</dbReference>
<dbReference type="InterPro" id="IPR050129">
    <property type="entry name" value="Zn_alcohol_dh"/>
</dbReference>
<gene>
    <name evidence="2" type="ORF">S03H2_10934</name>
</gene>
<comment type="caution">
    <text evidence="2">The sequence shown here is derived from an EMBL/GenBank/DDBJ whole genome shotgun (WGS) entry which is preliminary data.</text>
</comment>
<dbReference type="InterPro" id="IPR036291">
    <property type="entry name" value="NAD(P)-bd_dom_sf"/>
</dbReference>
<dbReference type="AlphaFoldDB" id="X1F1B8"/>
<name>X1F1B8_9ZZZZ</name>
<dbReference type="PANTHER" id="PTHR43401:SF2">
    <property type="entry name" value="L-THREONINE 3-DEHYDROGENASE"/>
    <property type="match status" value="1"/>
</dbReference>
<dbReference type="SUPFAM" id="SSF51735">
    <property type="entry name" value="NAD(P)-binding Rossmann-fold domains"/>
    <property type="match status" value="1"/>
</dbReference>
<proteinExistence type="predicted"/>
<dbReference type="Gene3D" id="3.90.180.10">
    <property type="entry name" value="Medium-chain alcohol dehydrogenases, catalytic domain"/>
    <property type="match status" value="1"/>
</dbReference>